<name>A0ABT6TSS9_9BACL</name>
<dbReference type="RefSeq" id="WP_282912494.1">
    <property type="nucleotide sequence ID" value="NZ_JAGRPV010000001.1"/>
</dbReference>
<feature type="region of interest" description="Disordered" evidence="11">
    <location>
        <begin position="89"/>
        <end position="113"/>
    </location>
</feature>
<evidence type="ECO:0000256" key="5">
    <source>
        <dbReference type="ARBA" id="ARBA00022989"/>
    </source>
</evidence>
<evidence type="ECO:0000256" key="8">
    <source>
        <dbReference type="ARBA" id="ARBA00024438"/>
    </source>
</evidence>
<comment type="caution">
    <text evidence="15">The sequence shown here is derived from an EMBL/GenBank/DDBJ whole genome shotgun (WGS) entry which is preliminary data.</text>
</comment>
<evidence type="ECO:0000259" key="14">
    <source>
        <dbReference type="Pfam" id="PF13490"/>
    </source>
</evidence>
<evidence type="ECO:0000256" key="1">
    <source>
        <dbReference type="ARBA" id="ARBA00004167"/>
    </source>
</evidence>
<evidence type="ECO:0000313" key="16">
    <source>
        <dbReference type="Proteomes" id="UP001161691"/>
    </source>
</evidence>
<comment type="similarity">
    <text evidence="7">Belongs to the zinc-associated anti-sigma factor (ZAS) superfamily. Anti-sigma-W factor family.</text>
</comment>
<evidence type="ECO:0000256" key="10">
    <source>
        <dbReference type="ARBA" id="ARBA00030803"/>
    </source>
</evidence>
<evidence type="ECO:0000256" key="11">
    <source>
        <dbReference type="SAM" id="MobiDB-lite"/>
    </source>
</evidence>
<feature type="transmembrane region" description="Helical" evidence="12">
    <location>
        <begin position="124"/>
        <end position="145"/>
    </location>
</feature>
<dbReference type="PANTHER" id="PTHR37461">
    <property type="entry name" value="ANTI-SIGMA-K FACTOR RSKA"/>
    <property type="match status" value="1"/>
</dbReference>
<gene>
    <name evidence="15" type="ORF">KB449_33490</name>
</gene>
<dbReference type="EMBL" id="JAGRPV010000001">
    <property type="protein sequence ID" value="MDI4649890.1"/>
    <property type="molecule type" value="Genomic_DNA"/>
</dbReference>
<comment type="subcellular location">
    <subcellularLocation>
        <location evidence="2">Cell membrane</location>
    </subcellularLocation>
    <subcellularLocation>
        <location evidence="1">Membrane</location>
        <topology evidence="1">Single-pass membrane protein</topology>
    </subcellularLocation>
</comment>
<evidence type="ECO:0000256" key="12">
    <source>
        <dbReference type="SAM" id="Phobius"/>
    </source>
</evidence>
<keyword evidence="6 12" id="KW-0472">Membrane</keyword>
<dbReference type="InterPro" id="IPR041916">
    <property type="entry name" value="Anti_sigma_zinc_sf"/>
</dbReference>
<dbReference type="Gene3D" id="1.10.10.1320">
    <property type="entry name" value="Anti-sigma factor, zinc-finger domain"/>
    <property type="match status" value="1"/>
</dbReference>
<evidence type="ECO:0000256" key="4">
    <source>
        <dbReference type="ARBA" id="ARBA00022692"/>
    </source>
</evidence>
<feature type="domain" description="Putative zinc-finger" evidence="14">
    <location>
        <begin position="10"/>
        <end position="39"/>
    </location>
</feature>
<reference evidence="15" key="1">
    <citation type="submission" date="2023-04" db="EMBL/GenBank/DDBJ databases">
        <title>Comparative genomic analysis of Cohnella hashimotonis sp. nov., isolated from the International Space Station.</title>
        <authorList>
            <person name="Venkateswaran K."/>
            <person name="Simpson A."/>
        </authorList>
    </citation>
    <scope>NUCLEOTIDE SEQUENCE</scope>
    <source>
        <strain evidence="15">F6_2S_P_1</strain>
    </source>
</reference>
<evidence type="ECO:0000259" key="13">
    <source>
        <dbReference type="Pfam" id="PF10099"/>
    </source>
</evidence>
<keyword evidence="3" id="KW-1003">Cell membrane</keyword>
<dbReference type="Pfam" id="PF13490">
    <property type="entry name" value="zf-HC2"/>
    <property type="match status" value="1"/>
</dbReference>
<dbReference type="Pfam" id="PF10099">
    <property type="entry name" value="RskA_C"/>
    <property type="match status" value="1"/>
</dbReference>
<keyword evidence="16" id="KW-1185">Reference proteome</keyword>
<evidence type="ECO:0000313" key="15">
    <source>
        <dbReference type="EMBL" id="MDI4649890.1"/>
    </source>
</evidence>
<evidence type="ECO:0000256" key="2">
    <source>
        <dbReference type="ARBA" id="ARBA00004236"/>
    </source>
</evidence>
<sequence length="279" mass="29450">MTQPHDRTCDLLELYVLGGLTEEEATRFEAHLSSCASCREQRHELADIVGLLPTAAEPQPVPEGMKKRILENVLAGNVSAGQETAAPIAAAQAEARHAIQPPPKPAEPNGSPPVFTTTEKRTPVYMKLVTAGLVAALLALALYAAQLRGQVGDLRGELADVGSAPVQELKVNQAVKLNPAAADIVATGLATIVIDKNGTHLLVQAEQLPKLQGNEAYQVWLIKGQEKFSAGTFLSAEGTGALYYTLKNGGYDTVAITLEPDAFGDQPRGEIVLAASLDA</sequence>
<evidence type="ECO:0000256" key="3">
    <source>
        <dbReference type="ARBA" id="ARBA00022475"/>
    </source>
</evidence>
<feature type="domain" description="Anti-sigma K factor RskA C-terminal" evidence="13">
    <location>
        <begin position="133"/>
        <end position="267"/>
    </location>
</feature>
<keyword evidence="4 12" id="KW-0812">Transmembrane</keyword>
<keyword evidence="5 12" id="KW-1133">Transmembrane helix</keyword>
<dbReference type="InterPro" id="IPR051474">
    <property type="entry name" value="Anti-sigma-K/W_factor"/>
</dbReference>
<evidence type="ECO:0000256" key="9">
    <source>
        <dbReference type="ARBA" id="ARBA00029829"/>
    </source>
</evidence>
<dbReference type="InterPro" id="IPR018764">
    <property type="entry name" value="RskA_C"/>
</dbReference>
<accession>A0ABT6TSS9</accession>
<evidence type="ECO:0000256" key="6">
    <source>
        <dbReference type="ARBA" id="ARBA00023136"/>
    </source>
</evidence>
<organism evidence="15 16">
    <name type="scientific">Cohnella hashimotonis</name>
    <dbReference type="NCBI Taxonomy" id="2826895"/>
    <lineage>
        <taxon>Bacteria</taxon>
        <taxon>Bacillati</taxon>
        <taxon>Bacillota</taxon>
        <taxon>Bacilli</taxon>
        <taxon>Bacillales</taxon>
        <taxon>Paenibacillaceae</taxon>
        <taxon>Cohnella</taxon>
    </lineage>
</organism>
<proteinExistence type="inferred from homology"/>
<evidence type="ECO:0000256" key="7">
    <source>
        <dbReference type="ARBA" id="ARBA00024353"/>
    </source>
</evidence>
<dbReference type="Proteomes" id="UP001161691">
    <property type="component" value="Unassembled WGS sequence"/>
</dbReference>
<dbReference type="InterPro" id="IPR027383">
    <property type="entry name" value="Znf_put"/>
</dbReference>
<protein>
    <recommendedName>
        <fullName evidence="8">Anti-sigma-W factor RsiW</fullName>
    </recommendedName>
    <alternativeName>
        <fullName evidence="10">Regulator of SigK</fullName>
    </alternativeName>
    <alternativeName>
        <fullName evidence="9">Sigma-K anti-sigma factor RskA</fullName>
    </alternativeName>
</protein>
<dbReference type="PANTHER" id="PTHR37461:SF1">
    <property type="entry name" value="ANTI-SIGMA-K FACTOR RSKA"/>
    <property type="match status" value="1"/>
</dbReference>